<evidence type="ECO:0000313" key="5">
    <source>
        <dbReference type="Proteomes" id="UP000199579"/>
    </source>
</evidence>
<dbReference type="Proteomes" id="UP000198861">
    <property type="component" value="Unassembled WGS sequence"/>
</dbReference>
<dbReference type="EMBL" id="FOSX01000006">
    <property type="protein sequence ID" value="SFK45265.1"/>
    <property type="molecule type" value="Genomic_DNA"/>
</dbReference>
<accession>A0A1I3ZMK3</accession>
<proteinExistence type="predicted"/>
<sequence>MAKKREPRKAAAGSDDLEVLHPERTAVIAGRKITVREYGFVEGLRLQPKAEPIVAALQGFIGVEGTILDAVLAVAAEHADAVVQLLAVAADVEKEWVESLGQADGHLLLMMWWGANGPFYLRRAALQWLAAQAPAGATSTPPSSAPATEAPPTSAG</sequence>
<evidence type="ECO:0000313" key="3">
    <source>
        <dbReference type="EMBL" id="SFK45265.1"/>
    </source>
</evidence>
<gene>
    <name evidence="2" type="ORF">SAMN04244571_03132</name>
    <name evidence="3" type="ORF">SAMN04244574_00665</name>
</gene>
<dbReference type="EMBL" id="FOKJ01000058">
    <property type="protein sequence ID" value="SFB48440.1"/>
    <property type="molecule type" value="Genomic_DNA"/>
</dbReference>
<name>A0A1I3ZMK3_9GAMM</name>
<reference evidence="2 4" key="2">
    <citation type="submission" date="2016-10" db="EMBL/GenBank/DDBJ databases">
        <authorList>
            <person name="Varghese N."/>
            <person name="Submissions S."/>
        </authorList>
    </citation>
    <scope>NUCLEOTIDE SEQUENCE [LARGE SCALE GENOMIC DNA]</scope>
    <source>
        <strain evidence="2 4">DSM 282</strain>
    </source>
</reference>
<keyword evidence="4" id="KW-1185">Reference proteome</keyword>
<dbReference type="Pfam" id="PF20336">
    <property type="entry name" value="DUF6631"/>
    <property type="match status" value="1"/>
</dbReference>
<evidence type="ECO:0000313" key="2">
    <source>
        <dbReference type="EMBL" id="SFB48440.1"/>
    </source>
</evidence>
<dbReference type="RefSeq" id="WP_090935813.1">
    <property type="nucleotide sequence ID" value="NZ_FOKJ01000058.1"/>
</dbReference>
<evidence type="ECO:0000256" key="1">
    <source>
        <dbReference type="SAM" id="MobiDB-lite"/>
    </source>
</evidence>
<feature type="region of interest" description="Disordered" evidence="1">
    <location>
        <begin position="135"/>
        <end position="156"/>
    </location>
</feature>
<protein>
    <submittedName>
        <fullName evidence="3">Uncharacterized protein</fullName>
    </submittedName>
</protein>
<evidence type="ECO:0000313" key="4">
    <source>
        <dbReference type="Proteomes" id="UP000198861"/>
    </source>
</evidence>
<dbReference type="Proteomes" id="UP000199579">
    <property type="component" value="Unassembled WGS sequence"/>
</dbReference>
<dbReference type="InterPro" id="IPR046583">
    <property type="entry name" value="DUF6631"/>
</dbReference>
<dbReference type="AlphaFoldDB" id="A0A1I3ZMK3"/>
<organism evidence="3 5">
    <name type="scientific">Azotobacter beijerinckii</name>
    <dbReference type="NCBI Taxonomy" id="170623"/>
    <lineage>
        <taxon>Bacteria</taxon>
        <taxon>Pseudomonadati</taxon>
        <taxon>Pseudomonadota</taxon>
        <taxon>Gammaproteobacteria</taxon>
        <taxon>Pseudomonadales</taxon>
        <taxon>Pseudomonadaceae</taxon>
        <taxon>Azotobacter</taxon>
    </lineage>
</organism>
<reference evidence="3 5" key="1">
    <citation type="submission" date="2016-10" db="EMBL/GenBank/DDBJ databases">
        <authorList>
            <person name="de Groot N.N."/>
        </authorList>
    </citation>
    <scope>NUCLEOTIDE SEQUENCE [LARGE SCALE GENOMIC DNA]</scope>
    <source>
        <strain evidence="3 5">DSM 381</strain>
    </source>
</reference>